<organism evidence="1 2">
    <name type="scientific">Setaria viridis</name>
    <name type="common">Green bristlegrass</name>
    <name type="synonym">Setaria italica subsp. viridis</name>
    <dbReference type="NCBI Taxonomy" id="4556"/>
    <lineage>
        <taxon>Eukaryota</taxon>
        <taxon>Viridiplantae</taxon>
        <taxon>Streptophyta</taxon>
        <taxon>Embryophyta</taxon>
        <taxon>Tracheophyta</taxon>
        <taxon>Spermatophyta</taxon>
        <taxon>Magnoliopsida</taxon>
        <taxon>Liliopsida</taxon>
        <taxon>Poales</taxon>
        <taxon>Poaceae</taxon>
        <taxon>PACMAD clade</taxon>
        <taxon>Panicoideae</taxon>
        <taxon>Panicodae</taxon>
        <taxon>Paniceae</taxon>
        <taxon>Cenchrinae</taxon>
        <taxon>Setaria</taxon>
    </lineage>
</organism>
<dbReference type="Proteomes" id="UP000298652">
    <property type="component" value="Chromosome 9"/>
</dbReference>
<protein>
    <submittedName>
        <fullName evidence="1">Uncharacterized protein</fullName>
    </submittedName>
</protein>
<dbReference type="Gramene" id="TKV98659">
    <property type="protein sequence ID" value="TKV98659"/>
    <property type="gene ID" value="SEVIR_9G574350v2"/>
</dbReference>
<name>A0A4U6T9N5_SETVI</name>
<keyword evidence="2" id="KW-1185">Reference proteome</keyword>
<reference evidence="1" key="1">
    <citation type="submission" date="2019-03" db="EMBL/GenBank/DDBJ databases">
        <title>WGS assembly of Setaria viridis.</title>
        <authorList>
            <person name="Huang P."/>
            <person name="Jenkins J."/>
            <person name="Grimwood J."/>
            <person name="Barry K."/>
            <person name="Healey A."/>
            <person name="Mamidi S."/>
            <person name="Sreedasyam A."/>
            <person name="Shu S."/>
            <person name="Feldman M."/>
            <person name="Wu J."/>
            <person name="Yu Y."/>
            <person name="Chen C."/>
            <person name="Johnson J."/>
            <person name="Rokhsar D."/>
            <person name="Baxter I."/>
            <person name="Schmutz J."/>
            <person name="Brutnell T."/>
            <person name="Kellogg E."/>
        </authorList>
    </citation>
    <scope>NUCLEOTIDE SEQUENCE [LARGE SCALE GENOMIC DNA]</scope>
</reference>
<evidence type="ECO:0000313" key="1">
    <source>
        <dbReference type="EMBL" id="TKV98659.1"/>
    </source>
</evidence>
<dbReference type="AlphaFoldDB" id="A0A4U6T9N5"/>
<dbReference type="EMBL" id="CM016560">
    <property type="protein sequence ID" value="TKV98659.1"/>
    <property type="molecule type" value="Genomic_DNA"/>
</dbReference>
<accession>A0A4U6T9N5</accession>
<gene>
    <name evidence="1" type="ORF">SEVIR_9G574350v2</name>
</gene>
<evidence type="ECO:0000313" key="2">
    <source>
        <dbReference type="Proteomes" id="UP000298652"/>
    </source>
</evidence>
<sequence length="30" mass="3641">MESLSEAEIRVELRFHEGCAFWQVQTSDWR</sequence>
<proteinExistence type="predicted"/>